<keyword evidence="3" id="KW-0663">Pyridoxal phosphate</keyword>
<feature type="domain" description="Tryptophan synthase beta chain-like PALP" evidence="5">
    <location>
        <begin position="21"/>
        <end position="303"/>
    </location>
</feature>
<dbReference type="Proteomes" id="UP000476030">
    <property type="component" value="Unassembled WGS sequence"/>
</dbReference>
<dbReference type="Pfam" id="PF00291">
    <property type="entry name" value="PALP"/>
    <property type="match status" value="1"/>
</dbReference>
<keyword evidence="4" id="KW-0456">Lyase</keyword>
<dbReference type="PANTHER" id="PTHR48078:SF6">
    <property type="entry name" value="L-THREONINE DEHYDRATASE CATABOLIC TDCB"/>
    <property type="match status" value="1"/>
</dbReference>
<accession>A0A6L8W452</accession>
<evidence type="ECO:0000313" key="6">
    <source>
        <dbReference type="EMBL" id="MZR29313.1"/>
    </source>
</evidence>
<dbReference type="RefSeq" id="WP_161313793.1">
    <property type="nucleotide sequence ID" value="NZ_WTUW01000001.1"/>
</dbReference>
<dbReference type="CDD" id="cd01562">
    <property type="entry name" value="Thr-dehyd"/>
    <property type="match status" value="1"/>
</dbReference>
<dbReference type="EMBL" id="WTUW01000001">
    <property type="protein sequence ID" value="MZR29313.1"/>
    <property type="molecule type" value="Genomic_DNA"/>
</dbReference>
<proteinExistence type="inferred from homology"/>
<dbReference type="InterPro" id="IPR001926">
    <property type="entry name" value="TrpB-like_PALP"/>
</dbReference>
<dbReference type="GO" id="GO:0006565">
    <property type="term" value="P:L-serine catabolic process"/>
    <property type="evidence" value="ECO:0007669"/>
    <property type="project" value="TreeGrafter"/>
</dbReference>
<keyword evidence="7" id="KW-1185">Reference proteome</keyword>
<gene>
    <name evidence="6" type="ORF">GQE98_01565</name>
</gene>
<dbReference type="GO" id="GO:0009097">
    <property type="term" value="P:isoleucine biosynthetic process"/>
    <property type="evidence" value="ECO:0007669"/>
    <property type="project" value="TreeGrafter"/>
</dbReference>
<dbReference type="PANTHER" id="PTHR48078">
    <property type="entry name" value="THREONINE DEHYDRATASE, MITOCHONDRIAL-RELATED"/>
    <property type="match status" value="1"/>
</dbReference>
<comment type="cofactor">
    <cofactor evidence="1">
        <name>pyridoxal 5'-phosphate</name>
        <dbReference type="ChEBI" id="CHEBI:597326"/>
    </cofactor>
</comment>
<dbReference type="PROSITE" id="PS00165">
    <property type="entry name" value="DEHYDRATASE_SER_THR"/>
    <property type="match status" value="1"/>
</dbReference>
<dbReference type="InterPro" id="IPR036052">
    <property type="entry name" value="TrpB-like_PALP_sf"/>
</dbReference>
<sequence length="312" mass="32515">MTADFMFAEIKTAQKRLAPKIRRTPQMEFELDNGVKVSAKLENLQISGSFKLRGALNTVLDLSQEELGCGLVTASGGNHGMGVATAGAMTGTDTTIFLPESTPQSKVDKLRKIATEVVVKGAVWDDANAFALAAAQEGKRYVHPFADTSVIAGQGTIGLEILEDAPDLDVLLVAIGGGGLISGVATAVKALKPDIKVIGVEAEGAPTLRKSIDAGALITLDRIETLAVSLAPRRSEEANFQIISNLVDDILLVSDAEMKSAAQWLWQNVGLGVELSAAAAIAALKSGRFNPPPAAKIGVIICGAGPDGFDRS</sequence>
<organism evidence="6 7">
    <name type="scientific">Sneathiella litorea</name>
    <dbReference type="NCBI Taxonomy" id="2606216"/>
    <lineage>
        <taxon>Bacteria</taxon>
        <taxon>Pseudomonadati</taxon>
        <taxon>Pseudomonadota</taxon>
        <taxon>Alphaproteobacteria</taxon>
        <taxon>Sneathiellales</taxon>
        <taxon>Sneathiellaceae</taxon>
        <taxon>Sneathiella</taxon>
    </lineage>
</organism>
<comment type="similarity">
    <text evidence="2">Belongs to the serine/threonine dehydratase family.</text>
</comment>
<dbReference type="GO" id="GO:0003941">
    <property type="term" value="F:L-serine ammonia-lyase activity"/>
    <property type="evidence" value="ECO:0007669"/>
    <property type="project" value="TreeGrafter"/>
</dbReference>
<name>A0A6L8W452_9PROT</name>
<dbReference type="FunFam" id="3.40.50.1100:FF:000005">
    <property type="entry name" value="Threonine dehydratase catabolic"/>
    <property type="match status" value="1"/>
</dbReference>
<dbReference type="Gene3D" id="3.40.50.1100">
    <property type="match status" value="2"/>
</dbReference>
<dbReference type="GO" id="GO:0030170">
    <property type="term" value="F:pyridoxal phosphate binding"/>
    <property type="evidence" value="ECO:0007669"/>
    <property type="project" value="InterPro"/>
</dbReference>
<evidence type="ECO:0000259" key="5">
    <source>
        <dbReference type="Pfam" id="PF00291"/>
    </source>
</evidence>
<dbReference type="GO" id="GO:0006567">
    <property type="term" value="P:L-threonine catabolic process"/>
    <property type="evidence" value="ECO:0007669"/>
    <property type="project" value="TreeGrafter"/>
</dbReference>
<comment type="caution">
    <text evidence="6">The sequence shown here is derived from an EMBL/GenBank/DDBJ whole genome shotgun (WGS) entry which is preliminary data.</text>
</comment>
<reference evidence="6 7" key="1">
    <citation type="submission" date="2019-12" db="EMBL/GenBank/DDBJ databases">
        <title>Snethiella sp. nov. sp. isolated from sea sand.</title>
        <authorList>
            <person name="Kim J."/>
            <person name="Jeong S.E."/>
            <person name="Jung H.S."/>
            <person name="Jeon C.O."/>
        </authorList>
    </citation>
    <scope>NUCLEOTIDE SEQUENCE [LARGE SCALE GENOMIC DNA]</scope>
    <source>
        <strain evidence="6 7">DP05</strain>
    </source>
</reference>
<protein>
    <submittedName>
        <fullName evidence="6">Pyridoxal-phosphate dependent enzyme</fullName>
    </submittedName>
</protein>
<dbReference type="GO" id="GO:0004794">
    <property type="term" value="F:threonine deaminase activity"/>
    <property type="evidence" value="ECO:0007669"/>
    <property type="project" value="TreeGrafter"/>
</dbReference>
<evidence type="ECO:0000256" key="4">
    <source>
        <dbReference type="ARBA" id="ARBA00023239"/>
    </source>
</evidence>
<dbReference type="InterPro" id="IPR050147">
    <property type="entry name" value="Ser/Thr_Dehydratase"/>
</dbReference>
<evidence type="ECO:0000256" key="2">
    <source>
        <dbReference type="ARBA" id="ARBA00010869"/>
    </source>
</evidence>
<evidence type="ECO:0000313" key="7">
    <source>
        <dbReference type="Proteomes" id="UP000476030"/>
    </source>
</evidence>
<evidence type="ECO:0000256" key="1">
    <source>
        <dbReference type="ARBA" id="ARBA00001933"/>
    </source>
</evidence>
<dbReference type="InterPro" id="IPR000634">
    <property type="entry name" value="Ser/Thr_deHydtase_PyrdxlP-BS"/>
</dbReference>
<evidence type="ECO:0000256" key="3">
    <source>
        <dbReference type="ARBA" id="ARBA00022898"/>
    </source>
</evidence>
<dbReference type="SUPFAM" id="SSF53686">
    <property type="entry name" value="Tryptophan synthase beta subunit-like PLP-dependent enzymes"/>
    <property type="match status" value="1"/>
</dbReference>
<dbReference type="AlphaFoldDB" id="A0A6L8W452"/>